<keyword evidence="7" id="KW-0539">Nucleus</keyword>
<protein>
    <submittedName>
        <fullName evidence="13">Putative c2h2-type zn-finger protein</fullName>
    </submittedName>
</protein>
<evidence type="ECO:0000256" key="9">
    <source>
        <dbReference type="PROSITE-ProRule" id="PRU00042"/>
    </source>
</evidence>
<keyword evidence="2" id="KW-0217">Developmental protein</keyword>
<keyword evidence="9" id="KW-0863">Zinc-finger</keyword>
<evidence type="ECO:0000256" key="1">
    <source>
        <dbReference type="ARBA" id="ARBA00004123"/>
    </source>
</evidence>
<feature type="domain" description="C2H2-type" evidence="12">
    <location>
        <begin position="262"/>
        <end position="289"/>
    </location>
</feature>
<dbReference type="GO" id="GO:0035167">
    <property type="term" value="P:larval lymph gland hemopoiesis"/>
    <property type="evidence" value="ECO:0007669"/>
    <property type="project" value="UniProtKB-ARBA"/>
</dbReference>
<dbReference type="SMART" id="SM00225">
    <property type="entry name" value="BTB"/>
    <property type="match status" value="1"/>
</dbReference>
<keyword evidence="4" id="KW-0524">Neurogenesis</keyword>
<keyword evidence="9" id="KW-0862">Zinc</keyword>
<evidence type="ECO:0000256" key="5">
    <source>
        <dbReference type="ARBA" id="ARBA00023015"/>
    </source>
</evidence>
<proteinExistence type="predicted"/>
<dbReference type="Pfam" id="PF00651">
    <property type="entry name" value="BTB"/>
    <property type="match status" value="1"/>
</dbReference>
<name>A0A4P6D890_RHOPR</name>
<dbReference type="GO" id="GO:0006357">
    <property type="term" value="P:regulation of transcription by RNA polymerase II"/>
    <property type="evidence" value="ECO:0007669"/>
    <property type="project" value="TreeGrafter"/>
</dbReference>
<evidence type="ECO:0000259" key="12">
    <source>
        <dbReference type="PROSITE" id="PS50157"/>
    </source>
</evidence>
<dbReference type="GO" id="GO:0005634">
    <property type="term" value="C:nucleus"/>
    <property type="evidence" value="ECO:0007669"/>
    <property type="project" value="UniProtKB-SubCell"/>
</dbReference>
<dbReference type="PANTHER" id="PTHR23110:SF111">
    <property type="entry name" value="LONGITUDINALS LACKING PROTEIN, ISOFORMS F_I_K_T"/>
    <property type="match status" value="1"/>
</dbReference>
<comment type="subcellular location">
    <subcellularLocation>
        <location evidence="1">Nucleus</location>
    </subcellularLocation>
</comment>
<evidence type="ECO:0000256" key="10">
    <source>
        <dbReference type="SAM" id="MobiDB-lite"/>
    </source>
</evidence>
<dbReference type="SMART" id="SM00355">
    <property type="entry name" value="ZnF_C2H2"/>
    <property type="match status" value="5"/>
</dbReference>
<dbReference type="EMBL" id="GHKJ01000312">
    <property type="protein sequence ID" value="MOY45342.1"/>
    <property type="molecule type" value="Transcribed_RNA"/>
</dbReference>
<evidence type="ECO:0000313" key="13">
    <source>
        <dbReference type="EMBL" id="MOY45342.1"/>
    </source>
</evidence>
<dbReference type="InterPro" id="IPR013087">
    <property type="entry name" value="Znf_C2H2_type"/>
</dbReference>
<feature type="compositionally biased region" description="Acidic residues" evidence="10">
    <location>
        <begin position="129"/>
        <end position="140"/>
    </location>
</feature>
<keyword evidence="3" id="KW-0221">Differentiation</keyword>
<feature type="compositionally biased region" description="Polar residues" evidence="10">
    <location>
        <begin position="162"/>
        <end position="184"/>
    </location>
</feature>
<dbReference type="Gene3D" id="3.30.710.10">
    <property type="entry name" value="Potassium Channel Kv1.1, Chain A"/>
    <property type="match status" value="1"/>
</dbReference>
<dbReference type="PROSITE" id="PS50157">
    <property type="entry name" value="ZINC_FINGER_C2H2_2"/>
    <property type="match status" value="3"/>
</dbReference>
<dbReference type="PROSITE" id="PS50097">
    <property type="entry name" value="BTB"/>
    <property type="match status" value="1"/>
</dbReference>
<dbReference type="InterPro" id="IPR036236">
    <property type="entry name" value="Znf_C2H2_sf"/>
</dbReference>
<dbReference type="GO" id="GO:0007526">
    <property type="term" value="P:larval somatic muscle development"/>
    <property type="evidence" value="ECO:0007669"/>
    <property type="project" value="UniProtKB-ARBA"/>
</dbReference>
<dbReference type="InterPro" id="IPR051095">
    <property type="entry name" value="Dros_DevTransReg"/>
</dbReference>
<dbReference type="GO" id="GO:0008270">
    <property type="term" value="F:zinc ion binding"/>
    <property type="evidence" value="ECO:0007669"/>
    <property type="project" value="UniProtKB-KW"/>
</dbReference>
<comment type="function">
    <text evidence="8">Putative transcription factor required for axon growth and guidance in the central and peripheral nervous systems. Repels CNS axons away from the midline by promoting the expression of the midline repellent sli and its receptor robo.</text>
</comment>
<dbReference type="SUPFAM" id="SSF54695">
    <property type="entry name" value="POZ domain"/>
    <property type="match status" value="1"/>
</dbReference>
<dbReference type="GO" id="GO:0008406">
    <property type="term" value="P:gonad development"/>
    <property type="evidence" value="ECO:0007669"/>
    <property type="project" value="UniProtKB-ARBA"/>
</dbReference>
<evidence type="ECO:0000256" key="2">
    <source>
        <dbReference type="ARBA" id="ARBA00022473"/>
    </source>
</evidence>
<evidence type="ECO:0000259" key="11">
    <source>
        <dbReference type="PROSITE" id="PS50097"/>
    </source>
</evidence>
<dbReference type="CDD" id="cd18315">
    <property type="entry name" value="BTB_POZ_BAB-like"/>
    <property type="match status" value="1"/>
</dbReference>
<dbReference type="VEuPathDB" id="VectorBase:RPRC006133"/>
<evidence type="ECO:0000256" key="7">
    <source>
        <dbReference type="ARBA" id="ARBA00023242"/>
    </source>
</evidence>
<evidence type="ECO:0000256" key="8">
    <source>
        <dbReference type="ARBA" id="ARBA00037382"/>
    </source>
</evidence>
<dbReference type="GO" id="GO:0045476">
    <property type="term" value="P:nurse cell apoptotic process"/>
    <property type="evidence" value="ECO:0007669"/>
    <property type="project" value="UniProtKB-ARBA"/>
</dbReference>
<feature type="region of interest" description="Disordered" evidence="10">
    <location>
        <begin position="115"/>
        <end position="200"/>
    </location>
</feature>
<feature type="domain" description="C2H2-type" evidence="12">
    <location>
        <begin position="376"/>
        <end position="403"/>
    </location>
</feature>
<dbReference type="SUPFAM" id="SSF57667">
    <property type="entry name" value="beta-beta-alpha zinc fingers"/>
    <property type="match status" value="3"/>
</dbReference>
<feature type="domain" description="C2H2-type" evidence="12">
    <location>
        <begin position="317"/>
        <end position="345"/>
    </location>
</feature>
<dbReference type="GO" id="GO:0045467">
    <property type="term" value="P:R7 cell development"/>
    <property type="evidence" value="ECO:0007669"/>
    <property type="project" value="UniProtKB-ARBA"/>
</dbReference>
<dbReference type="AlphaFoldDB" id="A0A4P6D890"/>
<dbReference type="Gene3D" id="3.30.160.60">
    <property type="entry name" value="Classic Zinc Finger"/>
    <property type="match status" value="3"/>
</dbReference>
<keyword evidence="6" id="KW-0804">Transcription</keyword>
<dbReference type="GO" id="GO:0048813">
    <property type="term" value="P:dendrite morphogenesis"/>
    <property type="evidence" value="ECO:0007669"/>
    <property type="project" value="UniProtKB-ARBA"/>
</dbReference>
<organism evidence="13">
    <name type="scientific">Rhodnius prolixus</name>
    <name type="common">Triatomid bug</name>
    <dbReference type="NCBI Taxonomy" id="13249"/>
    <lineage>
        <taxon>Eukaryota</taxon>
        <taxon>Metazoa</taxon>
        <taxon>Ecdysozoa</taxon>
        <taxon>Arthropoda</taxon>
        <taxon>Hexapoda</taxon>
        <taxon>Insecta</taxon>
        <taxon>Pterygota</taxon>
        <taxon>Neoptera</taxon>
        <taxon>Paraneoptera</taxon>
        <taxon>Hemiptera</taxon>
        <taxon>Heteroptera</taxon>
        <taxon>Panheteroptera</taxon>
        <taxon>Cimicomorpha</taxon>
        <taxon>Reduviidae</taxon>
        <taxon>Triatominae</taxon>
        <taxon>Rhodnius</taxon>
    </lineage>
</organism>
<keyword evidence="5" id="KW-0805">Transcription regulation</keyword>
<accession>A0A4P6D890</accession>
<reference evidence="13" key="1">
    <citation type="submission" date="2019-04" db="EMBL/GenBank/DDBJ databases">
        <title>Analysis of the testis transcriptome of the Chagas disease vector Rhodnius prolixus.</title>
        <authorList>
            <person name="Cesar J."/>
            <person name="Ribeiro J.M."/>
            <person name="Pereira M.H."/>
            <person name="Araujo R.N."/>
            <person name="Gontijo N.F."/>
            <person name="Pessoa G."/>
            <person name="Sant'Anna M.V."/>
            <person name="Sorgine M.H."/>
            <person name="Majerowicz D."/>
            <person name="Carvalho A.B."/>
            <person name="Braz G."/>
            <person name="Mesquita R."/>
            <person name="Lagerblad P.O."/>
            <person name="Koerich L.B."/>
        </authorList>
    </citation>
    <scope>NUCLEOTIDE SEQUENCE</scope>
</reference>
<keyword evidence="9" id="KW-0479">Metal-binding</keyword>
<feature type="domain" description="BTB" evidence="11">
    <location>
        <begin position="32"/>
        <end position="97"/>
    </location>
</feature>
<dbReference type="Pfam" id="PF00096">
    <property type="entry name" value="zf-C2H2"/>
    <property type="match status" value="1"/>
</dbReference>
<dbReference type="GO" id="GO:0007464">
    <property type="term" value="P:R3/R4 cell fate commitment"/>
    <property type="evidence" value="ECO:0007669"/>
    <property type="project" value="UniProtKB-ARBA"/>
</dbReference>
<dbReference type="InterPro" id="IPR011333">
    <property type="entry name" value="SKP1/BTB/POZ_sf"/>
</dbReference>
<evidence type="ECO:0000256" key="4">
    <source>
        <dbReference type="ARBA" id="ARBA00022902"/>
    </source>
</evidence>
<dbReference type="InterPro" id="IPR000210">
    <property type="entry name" value="BTB/POZ_dom"/>
</dbReference>
<evidence type="ECO:0000256" key="6">
    <source>
        <dbReference type="ARBA" id="ARBA00023163"/>
    </source>
</evidence>
<dbReference type="GO" id="GO:0016199">
    <property type="term" value="P:axon midline choice point recognition"/>
    <property type="evidence" value="ECO:0007669"/>
    <property type="project" value="UniProtKB-ARBA"/>
</dbReference>
<dbReference type="VEuPathDB" id="VectorBase:RPRC006135"/>
<sequence>MSTDQHFCLKWNNHQDTLISLFSALLDSNTFVDCTLAAGGKQIKAHKMILSACSPYFKDILLEYGDTHPIIILNNVQFSELVAIVEFMYRGEVNVAQEQLPLFLKAATALQVKGLTDNKSDGGTSEDGGRDDDDEDEEGYTSEVSSTGATPRGGIVNDRADSNNLKLESSLGLQDITTGTSADDSQGPGPSNDCYEQDSKPNIYDRNSSFLGLLQQQNFYKFGEDNLSTLSGLPVGNSALAAAYGKMIQLRRPNATEKDASFRCEVCAKFYRSKTSLNLHKRWECGKEPKFACPYCDKRCHQKDTWSGGRICLPPLFSCGGCGKSYRWKSTLRRHEEFECGGKRPSHQCPYCNYAAKQKVNERVHRDHSYVQEVAVRCDNCGKSYRRKRTLKRHVLKECGSTKEELLQCPICPYRAVYPDTLSRHLKVKHK</sequence>
<dbReference type="PANTHER" id="PTHR23110">
    <property type="entry name" value="BTB DOMAIN TRANSCRIPTION FACTOR"/>
    <property type="match status" value="1"/>
</dbReference>
<evidence type="ECO:0000256" key="3">
    <source>
        <dbReference type="ARBA" id="ARBA00022782"/>
    </source>
</evidence>